<keyword evidence="3" id="KW-1185">Reference proteome</keyword>
<accession>A0A2Z7B701</accession>
<reference evidence="2 3" key="1">
    <citation type="journal article" date="2015" name="Proc. Natl. Acad. Sci. U.S.A.">
        <title>The resurrection genome of Boea hygrometrica: A blueprint for survival of dehydration.</title>
        <authorList>
            <person name="Xiao L."/>
            <person name="Yang G."/>
            <person name="Zhang L."/>
            <person name="Yang X."/>
            <person name="Zhao S."/>
            <person name="Ji Z."/>
            <person name="Zhou Q."/>
            <person name="Hu M."/>
            <person name="Wang Y."/>
            <person name="Chen M."/>
            <person name="Xu Y."/>
            <person name="Jin H."/>
            <person name="Xiao X."/>
            <person name="Hu G."/>
            <person name="Bao F."/>
            <person name="Hu Y."/>
            <person name="Wan P."/>
            <person name="Li L."/>
            <person name="Deng X."/>
            <person name="Kuang T."/>
            <person name="Xiang C."/>
            <person name="Zhu J.K."/>
            <person name="Oliver M.J."/>
            <person name="He Y."/>
        </authorList>
    </citation>
    <scope>NUCLEOTIDE SEQUENCE [LARGE SCALE GENOMIC DNA]</scope>
    <source>
        <strain evidence="3">cv. XS01</strain>
    </source>
</reference>
<dbReference type="OrthoDB" id="1741306at2759"/>
<dbReference type="Proteomes" id="UP000250235">
    <property type="component" value="Unassembled WGS sequence"/>
</dbReference>
<dbReference type="AlphaFoldDB" id="A0A2Z7B701"/>
<organism evidence="2 3">
    <name type="scientific">Dorcoceras hygrometricum</name>
    <dbReference type="NCBI Taxonomy" id="472368"/>
    <lineage>
        <taxon>Eukaryota</taxon>
        <taxon>Viridiplantae</taxon>
        <taxon>Streptophyta</taxon>
        <taxon>Embryophyta</taxon>
        <taxon>Tracheophyta</taxon>
        <taxon>Spermatophyta</taxon>
        <taxon>Magnoliopsida</taxon>
        <taxon>eudicotyledons</taxon>
        <taxon>Gunneridae</taxon>
        <taxon>Pentapetalae</taxon>
        <taxon>asterids</taxon>
        <taxon>lamiids</taxon>
        <taxon>Lamiales</taxon>
        <taxon>Gesneriaceae</taxon>
        <taxon>Didymocarpoideae</taxon>
        <taxon>Trichosporeae</taxon>
        <taxon>Loxocarpinae</taxon>
        <taxon>Dorcoceras</taxon>
    </lineage>
</organism>
<dbReference type="EMBL" id="KV008781">
    <property type="protein sequence ID" value="KZV29983.1"/>
    <property type="molecule type" value="Genomic_DNA"/>
</dbReference>
<protein>
    <submittedName>
        <fullName evidence="2">Splicing factor 3B subunit 1-like</fullName>
    </submittedName>
</protein>
<evidence type="ECO:0000313" key="2">
    <source>
        <dbReference type="EMBL" id="KZV29983.1"/>
    </source>
</evidence>
<name>A0A2Z7B701_9LAMI</name>
<proteinExistence type="predicted"/>
<sequence length="712" mass="79671">MNDQKIDSKEQFFNTALVKENEILCVIHGKVVVITEDRFAGVFELPTEGLTDFSEVPKNLAFDARSLFSQSREPNKTSCKKRKMKHEFLLLNDILANSMTVKAGSFNAVTHERFVLMTAIHFDLKVNWSKLLFDTLKEMADKSSKRAKGYAAQICVLLKGDLVVTLEEAKTFPPLKILSAKTVGTYVATNKTIDARGESDEPDVDKVAVVKRKYVSKKRSASTSNKDTNEVQVEIVVEKTMSKKRPAAASDAPVVKKKRTATGRASPTEKYMALVTVAQNAVPIQIIEPISAVPAERPHDQKRKAPKKKLRLSTGSDDEIFETEPDVENVVEKQKEQSAVDYVDKIIDQVLTETTKMEKDVVEPDVAEGGAMGKDLAEPVVTRSDDIVVEITERSIAVNDEDDNLDGAENEISRTMASIIAPKQFLKEPLRSGEDDDIYGVEQPNKIIDTEEDSVKNKETDIQLVETVTGKEIDPEPVAEVGQISLDEESLSIDDLLKRIPADMMLPSVIAAEPTKIKFGHGITIRGVVKGDWYKKSLPKIAVANKGKVLLVEPDTVKWHAAHEMVQLICGDIEFLVQLRERVIYEVAAFFNSFSLRRLAVLKSVRDIAAKEEQVLTWAETDFVQVALQRRLYIVAKYRELLLRKFFEAHRANFSFGQPWSAMVLHIIDLLSTAYSSSVKNLLTQKQALKLEWTRPCCAMLFEGANIDRGFL</sequence>
<evidence type="ECO:0000313" key="3">
    <source>
        <dbReference type="Proteomes" id="UP000250235"/>
    </source>
</evidence>
<gene>
    <name evidence="2" type="ORF">F511_19745</name>
</gene>
<feature type="region of interest" description="Disordered" evidence="1">
    <location>
        <begin position="293"/>
        <end position="318"/>
    </location>
</feature>
<feature type="compositionally biased region" description="Basic residues" evidence="1">
    <location>
        <begin position="300"/>
        <end position="311"/>
    </location>
</feature>
<evidence type="ECO:0000256" key="1">
    <source>
        <dbReference type="SAM" id="MobiDB-lite"/>
    </source>
</evidence>